<feature type="transmembrane region" description="Helical" evidence="7">
    <location>
        <begin position="232"/>
        <end position="251"/>
    </location>
</feature>
<dbReference type="Gene3D" id="1.20.1740.10">
    <property type="entry name" value="Amino acid/polyamine transporter I"/>
    <property type="match status" value="1"/>
</dbReference>
<evidence type="ECO:0000256" key="1">
    <source>
        <dbReference type="ARBA" id="ARBA00004141"/>
    </source>
</evidence>
<feature type="transmembrane region" description="Helical" evidence="7">
    <location>
        <begin position="118"/>
        <end position="141"/>
    </location>
</feature>
<protein>
    <submittedName>
        <fullName evidence="8">Amino acid permease</fullName>
    </submittedName>
</protein>
<dbReference type="PANTHER" id="PTHR45649">
    <property type="entry name" value="AMINO-ACID PERMEASE BAT1"/>
    <property type="match status" value="1"/>
</dbReference>
<feature type="transmembrane region" description="Helical" evidence="7">
    <location>
        <begin position="442"/>
        <end position="463"/>
    </location>
</feature>
<evidence type="ECO:0000313" key="8">
    <source>
        <dbReference type="EMBL" id="KAF2205643.1"/>
    </source>
</evidence>
<organism evidence="8 9">
    <name type="scientific">Delitschia confertaspora ATCC 74209</name>
    <dbReference type="NCBI Taxonomy" id="1513339"/>
    <lineage>
        <taxon>Eukaryota</taxon>
        <taxon>Fungi</taxon>
        <taxon>Dikarya</taxon>
        <taxon>Ascomycota</taxon>
        <taxon>Pezizomycotina</taxon>
        <taxon>Dothideomycetes</taxon>
        <taxon>Pleosporomycetidae</taxon>
        <taxon>Pleosporales</taxon>
        <taxon>Delitschiaceae</taxon>
        <taxon>Delitschia</taxon>
    </lineage>
</organism>
<evidence type="ECO:0000256" key="6">
    <source>
        <dbReference type="SAM" id="MobiDB-lite"/>
    </source>
</evidence>
<feature type="transmembrane region" description="Helical" evidence="7">
    <location>
        <begin position="304"/>
        <end position="331"/>
    </location>
</feature>
<evidence type="ECO:0000256" key="5">
    <source>
        <dbReference type="ARBA" id="ARBA00023136"/>
    </source>
</evidence>
<comment type="caution">
    <text evidence="8">The sequence shown here is derived from an EMBL/GenBank/DDBJ whole genome shotgun (WGS) entry which is preliminary data.</text>
</comment>
<evidence type="ECO:0000256" key="4">
    <source>
        <dbReference type="ARBA" id="ARBA00022989"/>
    </source>
</evidence>
<comment type="subcellular location">
    <subcellularLocation>
        <location evidence="1">Membrane</location>
        <topology evidence="1">Multi-pass membrane protein</topology>
    </subcellularLocation>
</comment>
<feature type="transmembrane region" description="Helical" evidence="7">
    <location>
        <begin position="271"/>
        <end position="292"/>
    </location>
</feature>
<feature type="transmembrane region" description="Helical" evidence="7">
    <location>
        <begin position="398"/>
        <end position="422"/>
    </location>
</feature>
<dbReference type="Pfam" id="PF13520">
    <property type="entry name" value="AA_permease_2"/>
    <property type="match status" value="1"/>
</dbReference>
<evidence type="ECO:0000256" key="3">
    <source>
        <dbReference type="ARBA" id="ARBA00022692"/>
    </source>
</evidence>
<gene>
    <name evidence="8" type="ORF">GQ43DRAFT_453000</name>
</gene>
<dbReference type="GO" id="GO:0022857">
    <property type="term" value="F:transmembrane transporter activity"/>
    <property type="evidence" value="ECO:0007669"/>
    <property type="project" value="InterPro"/>
</dbReference>
<reference evidence="8" key="1">
    <citation type="journal article" date="2020" name="Stud. Mycol.">
        <title>101 Dothideomycetes genomes: a test case for predicting lifestyles and emergence of pathogens.</title>
        <authorList>
            <person name="Haridas S."/>
            <person name="Albert R."/>
            <person name="Binder M."/>
            <person name="Bloem J."/>
            <person name="Labutti K."/>
            <person name="Salamov A."/>
            <person name="Andreopoulos B."/>
            <person name="Baker S."/>
            <person name="Barry K."/>
            <person name="Bills G."/>
            <person name="Bluhm B."/>
            <person name="Cannon C."/>
            <person name="Castanera R."/>
            <person name="Culley D."/>
            <person name="Daum C."/>
            <person name="Ezra D."/>
            <person name="Gonzalez J."/>
            <person name="Henrissat B."/>
            <person name="Kuo A."/>
            <person name="Liang C."/>
            <person name="Lipzen A."/>
            <person name="Lutzoni F."/>
            <person name="Magnuson J."/>
            <person name="Mondo S."/>
            <person name="Nolan M."/>
            <person name="Ohm R."/>
            <person name="Pangilinan J."/>
            <person name="Park H.-J."/>
            <person name="Ramirez L."/>
            <person name="Alfaro M."/>
            <person name="Sun H."/>
            <person name="Tritt A."/>
            <person name="Yoshinaga Y."/>
            <person name="Zwiers L.-H."/>
            <person name="Turgeon B."/>
            <person name="Goodwin S."/>
            <person name="Spatafora J."/>
            <person name="Crous P."/>
            <person name="Grigoriev I."/>
        </authorList>
    </citation>
    <scope>NUCLEOTIDE SEQUENCE</scope>
    <source>
        <strain evidence="8">ATCC 74209</strain>
    </source>
</reference>
<name>A0A9P4MZU9_9PLEO</name>
<feature type="transmembrane region" description="Helical" evidence="7">
    <location>
        <begin position="475"/>
        <end position="494"/>
    </location>
</feature>
<dbReference type="GO" id="GO:0016020">
    <property type="term" value="C:membrane"/>
    <property type="evidence" value="ECO:0007669"/>
    <property type="project" value="UniProtKB-SubCell"/>
</dbReference>
<dbReference type="AlphaFoldDB" id="A0A9P4MZU9"/>
<feature type="transmembrane region" description="Helical" evidence="7">
    <location>
        <begin position="49"/>
        <end position="66"/>
    </location>
</feature>
<evidence type="ECO:0000256" key="7">
    <source>
        <dbReference type="SAM" id="Phobius"/>
    </source>
</evidence>
<dbReference type="InterPro" id="IPR002293">
    <property type="entry name" value="AA/rel_permease1"/>
</dbReference>
<feature type="transmembrane region" description="Helical" evidence="7">
    <location>
        <begin position="161"/>
        <end position="182"/>
    </location>
</feature>
<evidence type="ECO:0000256" key="2">
    <source>
        <dbReference type="ARBA" id="ARBA00022448"/>
    </source>
</evidence>
<feature type="transmembrane region" description="Helical" evidence="7">
    <location>
        <begin position="372"/>
        <end position="392"/>
    </location>
</feature>
<keyword evidence="3 7" id="KW-0812">Transmembrane</keyword>
<keyword evidence="9" id="KW-1185">Reference proteome</keyword>
<dbReference type="OrthoDB" id="3257095at2759"/>
<dbReference type="EMBL" id="ML993852">
    <property type="protein sequence ID" value="KAF2205643.1"/>
    <property type="molecule type" value="Genomic_DNA"/>
</dbReference>
<feature type="region of interest" description="Disordered" evidence="6">
    <location>
        <begin position="1"/>
        <end position="33"/>
    </location>
</feature>
<keyword evidence="2" id="KW-0813">Transport</keyword>
<dbReference type="PANTHER" id="PTHR45649:SF1">
    <property type="entry name" value="TRANSPORTER, PUTATIVE (EUROFUNG)-RELATED"/>
    <property type="match status" value="1"/>
</dbReference>
<dbReference type="PIRSF" id="PIRSF006060">
    <property type="entry name" value="AA_transporter"/>
    <property type="match status" value="1"/>
</dbReference>
<sequence>MGKFKKDSQTGLRPGTYTDTLNSSETTGRNSDEHKIAQYGKRQQFKRNFGLLSVVSLASTITVLFNGGPTGIITTFPIIFLGVLFQTLVLSELASMIPLSGGQYNWVAILAPPKLSHFLSYLTGWITTITWQSAVPAVTYMCSNMIVALVDFHYPNQTLKNWHATLIFFAVTFVAVFINTYLGRVFPTIECFSFLLHVFGFFVVLIVMVYLAPKAPPSSVFENYINGGGFSSTAVSVFVGTIPIMFGFVGFDSAAHIAEEIGNATLVIPRAMLMTVVLYFVMSYGIVIAMVFCMPVEEVLTSTYTFPIIGVFATVTQSTAGTVIMTSLIIVMLGCGAIGDMAAASRTLWAFAREDGVPFSSRISKIDPRTCLPLYSIGVTATISIALSLIALGSTATFNALSGLAVAGSYSSFIMAASVTLWRRLTTSSEKMPWGPFRLGKLGVPITVFALLYSWVGLIFSFWPPVAHVSIKTFNWSLVVYLGVMILAIVWWCVRAKKTYTGPKMEISSHQWMELFGEMK</sequence>
<evidence type="ECO:0000313" key="9">
    <source>
        <dbReference type="Proteomes" id="UP000799536"/>
    </source>
</evidence>
<keyword evidence="5 7" id="KW-0472">Membrane</keyword>
<feature type="transmembrane region" description="Helical" evidence="7">
    <location>
        <begin position="194"/>
        <end position="212"/>
    </location>
</feature>
<proteinExistence type="predicted"/>
<feature type="compositionally biased region" description="Polar residues" evidence="6">
    <location>
        <begin position="17"/>
        <end position="29"/>
    </location>
</feature>
<feature type="transmembrane region" description="Helical" evidence="7">
    <location>
        <begin position="72"/>
        <end position="97"/>
    </location>
</feature>
<keyword evidence="4 7" id="KW-1133">Transmembrane helix</keyword>
<accession>A0A9P4MZU9</accession>
<dbReference type="Proteomes" id="UP000799536">
    <property type="component" value="Unassembled WGS sequence"/>
</dbReference>